<dbReference type="GO" id="GO:0052621">
    <property type="term" value="F:diguanylate cyclase activity"/>
    <property type="evidence" value="ECO:0007669"/>
    <property type="project" value="TreeGrafter"/>
</dbReference>
<name>A0A9X4QRA2_9BACL</name>
<dbReference type="InterPro" id="IPR043128">
    <property type="entry name" value="Rev_trsase/Diguanyl_cyclase"/>
</dbReference>
<dbReference type="Pfam" id="PF00990">
    <property type="entry name" value="GGDEF"/>
    <property type="match status" value="1"/>
</dbReference>
<dbReference type="GO" id="GO:0005886">
    <property type="term" value="C:plasma membrane"/>
    <property type="evidence" value="ECO:0007669"/>
    <property type="project" value="TreeGrafter"/>
</dbReference>
<evidence type="ECO:0000313" key="3">
    <source>
        <dbReference type="Proteomes" id="UP001153404"/>
    </source>
</evidence>
<dbReference type="PANTHER" id="PTHR45138">
    <property type="entry name" value="REGULATORY COMPONENTS OF SENSORY TRANSDUCTION SYSTEM"/>
    <property type="match status" value="1"/>
</dbReference>
<dbReference type="Gene3D" id="3.30.70.270">
    <property type="match status" value="1"/>
</dbReference>
<dbReference type="SMART" id="SM00267">
    <property type="entry name" value="GGDEF"/>
    <property type="match status" value="1"/>
</dbReference>
<dbReference type="NCBIfam" id="TIGR00254">
    <property type="entry name" value="GGDEF"/>
    <property type="match status" value="1"/>
</dbReference>
<sequence>MTRELSRYIHTDSLTELPNRRCFDENLDKDWLKSAEVGKAMAIIMLDLDNFRSYNAMFGYQGADNCLRWVAESLSAVGNMRNAVVSRYGGASFVLTLSEDRTPEGRARVDMLADQLRQTVISLQIPHPQPGIGEYLTASVGVAVEADVREGTPSDLVARAEKALAIAKAEGKNRVSVL</sequence>
<evidence type="ECO:0000259" key="1">
    <source>
        <dbReference type="PROSITE" id="PS50887"/>
    </source>
</evidence>
<accession>A0A9X4QRA2</accession>
<dbReference type="PROSITE" id="PS50887">
    <property type="entry name" value="GGDEF"/>
    <property type="match status" value="1"/>
</dbReference>
<proteinExistence type="predicted"/>
<dbReference type="SUPFAM" id="SSF55073">
    <property type="entry name" value="Nucleotide cyclase"/>
    <property type="match status" value="1"/>
</dbReference>
<dbReference type="InterPro" id="IPR050469">
    <property type="entry name" value="Diguanylate_Cyclase"/>
</dbReference>
<feature type="domain" description="GGDEF" evidence="1">
    <location>
        <begin position="39"/>
        <end position="178"/>
    </location>
</feature>
<dbReference type="EMBL" id="JAPDIA010000001">
    <property type="protein sequence ID" value="MDG0808375.1"/>
    <property type="molecule type" value="Genomic_DNA"/>
</dbReference>
<comment type="caution">
    <text evidence="2">The sequence shown here is derived from an EMBL/GenBank/DDBJ whole genome shotgun (WGS) entry which is preliminary data.</text>
</comment>
<dbReference type="InterPro" id="IPR029787">
    <property type="entry name" value="Nucleotide_cyclase"/>
</dbReference>
<reference evidence="2" key="1">
    <citation type="submission" date="2022-10" db="EMBL/GenBank/DDBJ databases">
        <title>Comparative genomic analysis of Cohnella hashimotonis sp. nov., isolated from the International Space Station.</title>
        <authorList>
            <person name="Simpson A."/>
            <person name="Venkateswaran K."/>
        </authorList>
    </citation>
    <scope>NUCLEOTIDE SEQUENCE</scope>
    <source>
        <strain evidence="2">DSM 28161</strain>
    </source>
</reference>
<gene>
    <name evidence="2" type="ORF">OMP40_02330</name>
</gene>
<organism evidence="2 3">
    <name type="scientific">Cohnella rhizosphaerae</name>
    <dbReference type="NCBI Taxonomy" id="1457232"/>
    <lineage>
        <taxon>Bacteria</taxon>
        <taxon>Bacillati</taxon>
        <taxon>Bacillota</taxon>
        <taxon>Bacilli</taxon>
        <taxon>Bacillales</taxon>
        <taxon>Paenibacillaceae</taxon>
        <taxon>Cohnella</taxon>
    </lineage>
</organism>
<evidence type="ECO:0000313" key="2">
    <source>
        <dbReference type="EMBL" id="MDG0808375.1"/>
    </source>
</evidence>
<dbReference type="RefSeq" id="WP_277528806.1">
    <property type="nucleotide sequence ID" value="NZ_JAPDIA010000001.1"/>
</dbReference>
<dbReference type="PANTHER" id="PTHR45138:SF9">
    <property type="entry name" value="DIGUANYLATE CYCLASE DGCM-RELATED"/>
    <property type="match status" value="1"/>
</dbReference>
<dbReference type="GO" id="GO:1902201">
    <property type="term" value="P:negative regulation of bacterial-type flagellum-dependent cell motility"/>
    <property type="evidence" value="ECO:0007669"/>
    <property type="project" value="TreeGrafter"/>
</dbReference>
<dbReference type="Proteomes" id="UP001153404">
    <property type="component" value="Unassembled WGS sequence"/>
</dbReference>
<dbReference type="InterPro" id="IPR000160">
    <property type="entry name" value="GGDEF_dom"/>
</dbReference>
<protein>
    <submittedName>
        <fullName evidence="2">GGDEF domain-containing protein</fullName>
    </submittedName>
</protein>
<dbReference type="GO" id="GO:0043709">
    <property type="term" value="P:cell adhesion involved in single-species biofilm formation"/>
    <property type="evidence" value="ECO:0007669"/>
    <property type="project" value="TreeGrafter"/>
</dbReference>
<dbReference type="AlphaFoldDB" id="A0A9X4QRA2"/>
<keyword evidence="3" id="KW-1185">Reference proteome</keyword>
<dbReference type="CDD" id="cd01949">
    <property type="entry name" value="GGDEF"/>
    <property type="match status" value="1"/>
</dbReference>